<name>A0A918RGQ7_9SPHN</name>
<dbReference type="AlphaFoldDB" id="A0A918RGQ7"/>
<dbReference type="Pfam" id="PF12276">
    <property type="entry name" value="DUF3617"/>
    <property type="match status" value="1"/>
</dbReference>
<evidence type="ECO:0000313" key="2">
    <source>
        <dbReference type="EMBL" id="GGZ98337.1"/>
    </source>
</evidence>
<evidence type="ECO:0000313" key="3">
    <source>
        <dbReference type="Proteomes" id="UP000634139"/>
    </source>
</evidence>
<dbReference type="EMBL" id="BMZD01000004">
    <property type="protein sequence ID" value="GGZ98337.1"/>
    <property type="molecule type" value="Genomic_DNA"/>
</dbReference>
<dbReference type="PROSITE" id="PS51257">
    <property type="entry name" value="PROKAR_LIPOPROTEIN"/>
    <property type="match status" value="1"/>
</dbReference>
<keyword evidence="3" id="KW-1185">Reference proteome</keyword>
<feature type="compositionally biased region" description="Polar residues" evidence="1">
    <location>
        <begin position="165"/>
        <end position="178"/>
    </location>
</feature>
<evidence type="ECO:0008006" key="4">
    <source>
        <dbReference type="Google" id="ProtNLM"/>
    </source>
</evidence>
<sequence>MRISIVIGLAGAALLGACQQAKDEAESAEIMPTEAAAAGIAQPQPGQYRMVTKITDLAIPGMPPEMAAQAKGMFSATGQTVEYCLTPEDAAKGFEEMTRRSAEGNCTYERFRAQDGRLDAAMTCKTGQGMVTKSEVAGTFTPTGSELTMKSEASAPDMPGETMKMSGSISTQRIGDCK</sequence>
<dbReference type="RefSeq" id="WP_189540733.1">
    <property type="nucleotide sequence ID" value="NZ_BMZD01000004.1"/>
</dbReference>
<organism evidence="2 3">
    <name type="scientific">Novosphingobium arvoryzae</name>
    <dbReference type="NCBI Taxonomy" id="1256514"/>
    <lineage>
        <taxon>Bacteria</taxon>
        <taxon>Pseudomonadati</taxon>
        <taxon>Pseudomonadota</taxon>
        <taxon>Alphaproteobacteria</taxon>
        <taxon>Sphingomonadales</taxon>
        <taxon>Sphingomonadaceae</taxon>
        <taxon>Novosphingobium</taxon>
    </lineage>
</organism>
<dbReference type="Proteomes" id="UP000634139">
    <property type="component" value="Unassembled WGS sequence"/>
</dbReference>
<protein>
    <recommendedName>
        <fullName evidence="4">DUF3617 domain-containing protein</fullName>
    </recommendedName>
</protein>
<feature type="region of interest" description="Disordered" evidence="1">
    <location>
        <begin position="151"/>
        <end position="178"/>
    </location>
</feature>
<gene>
    <name evidence="2" type="ORF">GCM10011617_18260</name>
</gene>
<dbReference type="InterPro" id="IPR022061">
    <property type="entry name" value="DUF3617"/>
</dbReference>
<comment type="caution">
    <text evidence="2">The sequence shown here is derived from an EMBL/GenBank/DDBJ whole genome shotgun (WGS) entry which is preliminary data.</text>
</comment>
<evidence type="ECO:0000256" key="1">
    <source>
        <dbReference type="SAM" id="MobiDB-lite"/>
    </source>
</evidence>
<proteinExistence type="predicted"/>
<accession>A0A918RGQ7</accession>
<reference evidence="2" key="2">
    <citation type="submission" date="2020-09" db="EMBL/GenBank/DDBJ databases">
        <authorList>
            <person name="Sun Q."/>
            <person name="Kim S."/>
        </authorList>
    </citation>
    <scope>NUCLEOTIDE SEQUENCE</scope>
    <source>
        <strain evidence="2">KCTC 32422</strain>
    </source>
</reference>
<reference evidence="2" key="1">
    <citation type="journal article" date="2014" name="Int. J. Syst. Evol. Microbiol.">
        <title>Complete genome sequence of Corynebacterium casei LMG S-19264T (=DSM 44701T), isolated from a smear-ripened cheese.</title>
        <authorList>
            <consortium name="US DOE Joint Genome Institute (JGI-PGF)"/>
            <person name="Walter F."/>
            <person name="Albersmeier A."/>
            <person name="Kalinowski J."/>
            <person name="Ruckert C."/>
        </authorList>
    </citation>
    <scope>NUCLEOTIDE SEQUENCE</scope>
    <source>
        <strain evidence="2">KCTC 32422</strain>
    </source>
</reference>